<dbReference type="PANTHER" id="PTHR43300:SF11">
    <property type="entry name" value="ACETYLTRANSFERASE RV3034C-RELATED"/>
    <property type="match status" value="1"/>
</dbReference>
<reference evidence="5 6" key="1">
    <citation type="submission" date="2023-08" db="EMBL/GenBank/DDBJ databases">
        <title>Implementing the SeqCode for naming new Mesorhizobium species isolated from Vachellia karroo root nodules.</title>
        <authorList>
            <person name="Van Lill M."/>
        </authorList>
    </citation>
    <scope>NUCLEOTIDE SEQUENCE [LARGE SCALE GENOMIC DNA]</scope>
    <source>
        <strain evidence="5 6">VK2B</strain>
    </source>
</reference>
<sequence length="196" mass="21151">MSTFSKWLREVRSKLPEHVTVGRHTYGVKWQKVMFPSKDAPLKIGAFCSIAGQVRFMCSGQHQTDSATSFPIYSRLLKQPEPIPNGGKPAGITIGNDVWIGNGAMILPGVEIGDGAVVGAGAVVTKNVPPYAIVGGSPARLIRYRFSQDVISQLLAIQWWHWDDEKIKGEAAALTGPIETFVARHSVASTATKPVG</sequence>
<dbReference type="EC" id="2.3.1.-" evidence="5"/>
<dbReference type="PROSITE" id="PS00101">
    <property type="entry name" value="HEXAPEP_TRANSFERASES"/>
    <property type="match status" value="1"/>
</dbReference>
<keyword evidence="2 5" id="KW-0808">Transferase</keyword>
<accession>A0ABU4YE27</accession>
<name>A0ABU4YE27_9HYPH</name>
<evidence type="ECO:0000313" key="5">
    <source>
        <dbReference type="EMBL" id="MDX8485204.1"/>
    </source>
</evidence>
<gene>
    <name evidence="5" type="ORF">RFM52_08380</name>
</gene>
<keyword evidence="3" id="KW-0677">Repeat</keyword>
<evidence type="ECO:0000256" key="2">
    <source>
        <dbReference type="ARBA" id="ARBA00022679"/>
    </source>
</evidence>
<dbReference type="Proteomes" id="UP001280156">
    <property type="component" value="Unassembled WGS sequence"/>
</dbReference>
<evidence type="ECO:0000256" key="3">
    <source>
        <dbReference type="ARBA" id="ARBA00022737"/>
    </source>
</evidence>
<dbReference type="EMBL" id="JAVIIV010000004">
    <property type="protein sequence ID" value="MDX8485204.1"/>
    <property type="molecule type" value="Genomic_DNA"/>
</dbReference>
<keyword evidence="4 5" id="KW-0012">Acyltransferase</keyword>
<dbReference type="InterPro" id="IPR050179">
    <property type="entry name" value="Trans_hexapeptide_repeat"/>
</dbReference>
<evidence type="ECO:0000256" key="1">
    <source>
        <dbReference type="ARBA" id="ARBA00007274"/>
    </source>
</evidence>
<dbReference type="InterPro" id="IPR011004">
    <property type="entry name" value="Trimer_LpxA-like_sf"/>
</dbReference>
<dbReference type="SUPFAM" id="SSF51161">
    <property type="entry name" value="Trimeric LpxA-like enzymes"/>
    <property type="match status" value="1"/>
</dbReference>
<dbReference type="GO" id="GO:0016746">
    <property type="term" value="F:acyltransferase activity"/>
    <property type="evidence" value="ECO:0007669"/>
    <property type="project" value="UniProtKB-KW"/>
</dbReference>
<dbReference type="InterPro" id="IPR018357">
    <property type="entry name" value="Hexapep_transf_CS"/>
</dbReference>
<evidence type="ECO:0000313" key="6">
    <source>
        <dbReference type="Proteomes" id="UP001280156"/>
    </source>
</evidence>
<keyword evidence="6" id="KW-1185">Reference proteome</keyword>
<proteinExistence type="inferred from homology"/>
<dbReference type="Pfam" id="PF00132">
    <property type="entry name" value="Hexapep"/>
    <property type="match status" value="1"/>
</dbReference>
<organism evidence="5 6">
    <name type="scientific">Mesorhizobium humile</name>
    <dbReference type="NCBI Taxonomy" id="3072313"/>
    <lineage>
        <taxon>Bacteria</taxon>
        <taxon>Pseudomonadati</taxon>
        <taxon>Pseudomonadota</taxon>
        <taxon>Alphaproteobacteria</taxon>
        <taxon>Hyphomicrobiales</taxon>
        <taxon>Phyllobacteriaceae</taxon>
        <taxon>Mesorhizobium</taxon>
    </lineage>
</organism>
<dbReference type="InterPro" id="IPR001451">
    <property type="entry name" value="Hexapep"/>
</dbReference>
<comment type="caution">
    <text evidence="5">The sequence shown here is derived from an EMBL/GenBank/DDBJ whole genome shotgun (WGS) entry which is preliminary data.</text>
</comment>
<comment type="similarity">
    <text evidence="1">Belongs to the transferase hexapeptide repeat family.</text>
</comment>
<dbReference type="CDD" id="cd03349">
    <property type="entry name" value="LbH_XAT"/>
    <property type="match status" value="1"/>
</dbReference>
<evidence type="ECO:0000256" key="4">
    <source>
        <dbReference type="ARBA" id="ARBA00023315"/>
    </source>
</evidence>
<dbReference type="PANTHER" id="PTHR43300">
    <property type="entry name" value="ACETYLTRANSFERASE"/>
    <property type="match status" value="1"/>
</dbReference>
<protein>
    <submittedName>
        <fullName evidence="5">CatB-related O-acetyltransferase</fullName>
        <ecNumber evidence="5">2.3.1.-</ecNumber>
    </submittedName>
</protein>
<dbReference type="Gene3D" id="2.160.10.10">
    <property type="entry name" value="Hexapeptide repeat proteins"/>
    <property type="match status" value="1"/>
</dbReference>